<dbReference type="RefSeq" id="WP_126724426.1">
    <property type="nucleotide sequence ID" value="NZ_RYZH01000008.1"/>
</dbReference>
<accession>A0A432MN96</accession>
<organism evidence="1 2">
    <name type="scientific">Tautonia sociabilis</name>
    <dbReference type="NCBI Taxonomy" id="2080755"/>
    <lineage>
        <taxon>Bacteria</taxon>
        <taxon>Pseudomonadati</taxon>
        <taxon>Planctomycetota</taxon>
        <taxon>Planctomycetia</taxon>
        <taxon>Isosphaerales</taxon>
        <taxon>Isosphaeraceae</taxon>
        <taxon>Tautonia</taxon>
    </lineage>
</organism>
<protein>
    <recommendedName>
        <fullName evidence="3">Leucine-rich repeat domain-containing protein</fullName>
    </recommendedName>
</protein>
<comment type="caution">
    <text evidence="1">The sequence shown here is derived from an EMBL/GenBank/DDBJ whole genome shotgun (WGS) entry which is preliminary data.</text>
</comment>
<gene>
    <name evidence="1" type="ORF">TsocGM_06175</name>
</gene>
<dbReference type="EMBL" id="RYZH01000008">
    <property type="protein sequence ID" value="RUL88719.1"/>
    <property type="molecule type" value="Genomic_DNA"/>
</dbReference>
<evidence type="ECO:0000313" key="2">
    <source>
        <dbReference type="Proteomes" id="UP000280296"/>
    </source>
</evidence>
<evidence type="ECO:0000313" key="1">
    <source>
        <dbReference type="EMBL" id="RUL88719.1"/>
    </source>
</evidence>
<name>A0A432MN96_9BACT</name>
<reference evidence="1 2" key="1">
    <citation type="submission" date="2018-12" db="EMBL/GenBank/DDBJ databases">
        <authorList>
            <person name="Toschakov S.V."/>
        </authorList>
    </citation>
    <scope>NUCLEOTIDE SEQUENCE [LARGE SCALE GENOMIC DNA]</scope>
    <source>
        <strain evidence="1 2">GM2012</strain>
    </source>
</reference>
<sequence length="76" mass="8564">MLNLSETQVTAAGISRLRGLKRLAELQLNRTRVTEACVDDLLRLPRRERREVRDTGLSDEAVGRLQVGLPGLRVVR</sequence>
<reference evidence="1 2" key="2">
    <citation type="submission" date="2019-01" db="EMBL/GenBank/DDBJ databases">
        <title>Tautonia sociabilis, a novel thermotolerant planctomycete of Isosphaeraceae family, isolated from a 4000 m deep subterranean habitat.</title>
        <authorList>
            <person name="Kovaleva O.L."/>
            <person name="Elcheninov A.G."/>
            <person name="Van Heerden E."/>
            <person name="Toshchakov S.V."/>
            <person name="Novikov A."/>
            <person name="Bonch-Osmolovskaya E.A."/>
            <person name="Kublanov I.V."/>
        </authorList>
    </citation>
    <scope>NUCLEOTIDE SEQUENCE [LARGE SCALE GENOMIC DNA]</scope>
    <source>
        <strain evidence="1 2">GM2012</strain>
    </source>
</reference>
<dbReference type="Proteomes" id="UP000280296">
    <property type="component" value="Unassembled WGS sequence"/>
</dbReference>
<evidence type="ECO:0008006" key="3">
    <source>
        <dbReference type="Google" id="ProtNLM"/>
    </source>
</evidence>
<dbReference type="Gene3D" id="3.80.10.10">
    <property type="entry name" value="Ribonuclease Inhibitor"/>
    <property type="match status" value="1"/>
</dbReference>
<dbReference type="InterPro" id="IPR032675">
    <property type="entry name" value="LRR_dom_sf"/>
</dbReference>
<dbReference type="AlphaFoldDB" id="A0A432MN96"/>
<keyword evidence="2" id="KW-1185">Reference proteome</keyword>
<proteinExistence type="predicted"/>